<protein>
    <submittedName>
        <fullName evidence="4">Late embryogenesis abundant protein LEA7-3</fullName>
    </submittedName>
</protein>
<name>A0A0A7RED5_PINTB</name>
<feature type="domain" description="SMP" evidence="3">
    <location>
        <begin position="1"/>
        <end position="30"/>
    </location>
</feature>
<dbReference type="InterPro" id="IPR007011">
    <property type="entry name" value="LEA_SMP_dom"/>
</dbReference>
<proteinExistence type="evidence at transcript level"/>
<feature type="domain" description="SMP" evidence="3">
    <location>
        <begin position="153"/>
        <end position="211"/>
    </location>
</feature>
<evidence type="ECO:0000313" key="4">
    <source>
        <dbReference type="EMBL" id="AJA33582.1"/>
    </source>
</evidence>
<dbReference type="EMBL" id="KM521234">
    <property type="protein sequence ID" value="AJA33582.1"/>
    <property type="molecule type" value="mRNA"/>
</dbReference>
<keyword evidence="2" id="KW-0677">Repeat</keyword>
<feature type="domain" description="SMP" evidence="3">
    <location>
        <begin position="89"/>
        <end position="146"/>
    </location>
</feature>
<dbReference type="PANTHER" id="PTHR31174">
    <property type="entry name" value="SEED MATURATION FAMILY PROTEIN"/>
    <property type="match status" value="1"/>
</dbReference>
<evidence type="ECO:0000259" key="3">
    <source>
        <dbReference type="Pfam" id="PF04927"/>
    </source>
</evidence>
<sequence length="282" mass="29459">MQSAEAHALGQTQKGGAAAVMQCAADANERSGKLNLDEDQAAGGYLDMAVTKTAVTGQLLETQYVGGQAVRSTLKFMPTNHEIAASEAVTIGQALQAVVLKAGEKPVEGRDARAIQSAVKRATGKPALEKGSMAATAQAAAELNPRLDEVAQTTLSDILVNAPEKLPRDKVLTREDAEKVLEAEARANRYGFPTPGGVAEALMAGARLNEQIGAITLSETTLYPAENISAQVSRLDLPAEDVPPPETSAVCADIAPLPEGAEIGHVIRDVVINFESSSHSEK</sequence>
<dbReference type="AlphaFoldDB" id="A0A0A7RED5"/>
<accession>A0A0A7RED5</accession>
<evidence type="ECO:0000256" key="1">
    <source>
        <dbReference type="ARBA" id="ARBA00010733"/>
    </source>
</evidence>
<dbReference type="PANTHER" id="PTHR31174:SF7">
    <property type="entry name" value="LATE EMBRYOGENESIS ABUNDANT PROTEIN 31-RELATED"/>
    <property type="match status" value="1"/>
</dbReference>
<reference evidence="4" key="1">
    <citation type="submission" date="2014-09" db="EMBL/GenBank/DDBJ databases">
        <title>Heterologous expression of the late embryogenesis abundant (LEA) protein gene family in Pinus tabuliformis (Pinaceae) enhances Escherichia coli tolerance to salt and heat stress.</title>
        <authorList>
            <person name="Gao J."/>
        </authorList>
    </citation>
    <scope>NUCLEOTIDE SEQUENCE</scope>
</reference>
<evidence type="ECO:0000256" key="2">
    <source>
        <dbReference type="ARBA" id="ARBA00022737"/>
    </source>
</evidence>
<comment type="similarity">
    <text evidence="1">Belongs to the LEA type SMP family.</text>
</comment>
<dbReference type="InterPro" id="IPR042971">
    <property type="entry name" value="LEA_SMP"/>
</dbReference>
<organism evidence="4">
    <name type="scientific">Pinus tabuliformis</name>
    <name type="common">Chinese red pine</name>
    <name type="synonym">Pinus leucosperma</name>
    <dbReference type="NCBI Taxonomy" id="88731"/>
    <lineage>
        <taxon>Eukaryota</taxon>
        <taxon>Viridiplantae</taxon>
        <taxon>Streptophyta</taxon>
        <taxon>Embryophyta</taxon>
        <taxon>Tracheophyta</taxon>
        <taxon>Spermatophyta</taxon>
        <taxon>Pinopsida</taxon>
        <taxon>Pinidae</taxon>
        <taxon>Conifers I</taxon>
        <taxon>Pinales</taxon>
        <taxon>Pinaceae</taxon>
        <taxon>Pinus</taxon>
        <taxon>Pinus subgen. Pinus</taxon>
    </lineage>
</organism>
<dbReference type="Pfam" id="PF04927">
    <property type="entry name" value="SMP"/>
    <property type="match status" value="3"/>
</dbReference>